<feature type="binding site" description="in other chain" evidence="8">
    <location>
        <begin position="20"/>
        <end position="22"/>
    </location>
    <ligand>
        <name>FMN</name>
        <dbReference type="ChEBI" id="CHEBI:58210"/>
        <note>ligand shared between dimeric partners</note>
    </ligand>
</feature>
<dbReference type="InterPro" id="IPR000415">
    <property type="entry name" value="Nitroreductase-like"/>
</dbReference>
<dbReference type="RefSeq" id="WP_147852638.1">
    <property type="nucleotide sequence ID" value="NZ_VDUZ01000098.1"/>
</dbReference>
<dbReference type="InterPro" id="IPR029479">
    <property type="entry name" value="Nitroreductase"/>
</dbReference>
<protein>
    <recommendedName>
        <fullName evidence="7">Putative NAD(P)H nitroreductase</fullName>
        <ecNumber evidence="7">1.-.-.-</ecNumber>
    </recommendedName>
</protein>
<evidence type="ECO:0000256" key="1">
    <source>
        <dbReference type="ARBA" id="ARBA00007118"/>
    </source>
</evidence>
<feature type="domain" description="Nitroreductase" evidence="9">
    <location>
        <begin position="19"/>
        <end position="175"/>
    </location>
</feature>
<sequence length="197" mass="21104">MDAFAQSESATSPIDMLLSRASVSPRLLAEPGPSDAQIGLILDAALRAPDHGNLKPARFIVIRGEARQRFGELAVQALHQREPDPPEALIEKFRSWPRTVPVIIAVAATVRVGHKIPEIEQILSAGAAAMNILNAAHALGFAAMWVTGPNAYDPVVLRALGLGESDKLVGYVGIGTPINAVRPAPRKLDRQAFVSEW</sequence>
<organism evidence="10 11">
    <name type="scientific">Vineibacter terrae</name>
    <dbReference type="NCBI Taxonomy" id="2586908"/>
    <lineage>
        <taxon>Bacteria</taxon>
        <taxon>Pseudomonadati</taxon>
        <taxon>Pseudomonadota</taxon>
        <taxon>Alphaproteobacteria</taxon>
        <taxon>Hyphomicrobiales</taxon>
        <taxon>Vineibacter</taxon>
    </lineage>
</organism>
<name>A0A5C8P675_9HYPH</name>
<gene>
    <name evidence="10" type="ORF">FHP25_40095</name>
</gene>
<dbReference type="OrthoDB" id="9804207at2"/>
<evidence type="ECO:0000313" key="10">
    <source>
        <dbReference type="EMBL" id="TXL69175.1"/>
    </source>
</evidence>
<comment type="similarity">
    <text evidence="1 7">Belongs to the nitroreductase family.</text>
</comment>
<dbReference type="PANTHER" id="PTHR43821:SF1">
    <property type="entry name" value="NAD(P)H NITROREDUCTASE YDJA-RELATED"/>
    <property type="match status" value="1"/>
</dbReference>
<evidence type="ECO:0000256" key="5">
    <source>
        <dbReference type="ARBA" id="ARBA00023002"/>
    </source>
</evidence>
<keyword evidence="4 7" id="KW-0521">NADP</keyword>
<dbReference type="InterPro" id="IPR026021">
    <property type="entry name" value="YdjA-like"/>
</dbReference>
<keyword evidence="11" id="KW-1185">Reference proteome</keyword>
<evidence type="ECO:0000256" key="6">
    <source>
        <dbReference type="ARBA" id="ARBA00023027"/>
    </source>
</evidence>
<feature type="binding site" evidence="8">
    <location>
        <position position="51"/>
    </location>
    <ligand>
        <name>FMN</name>
        <dbReference type="ChEBI" id="CHEBI:58210"/>
        <note>ligand shared between dimeric partners</note>
    </ligand>
</feature>
<evidence type="ECO:0000313" key="11">
    <source>
        <dbReference type="Proteomes" id="UP000321638"/>
    </source>
</evidence>
<evidence type="ECO:0000256" key="2">
    <source>
        <dbReference type="ARBA" id="ARBA00022630"/>
    </source>
</evidence>
<evidence type="ECO:0000256" key="4">
    <source>
        <dbReference type="ARBA" id="ARBA00022857"/>
    </source>
</evidence>
<dbReference type="PANTHER" id="PTHR43821">
    <property type="entry name" value="NAD(P)H NITROREDUCTASE YDJA-RELATED"/>
    <property type="match status" value="1"/>
</dbReference>
<keyword evidence="2 7" id="KW-0285">Flavoprotein</keyword>
<keyword evidence="6 7" id="KW-0520">NAD</keyword>
<reference evidence="10 11" key="1">
    <citation type="submission" date="2019-06" db="EMBL/GenBank/DDBJ databases">
        <title>New taxonomy in bacterial strain CC-CFT640, isolated from vineyard.</title>
        <authorList>
            <person name="Lin S.-Y."/>
            <person name="Tsai C.-F."/>
            <person name="Young C.-C."/>
        </authorList>
    </citation>
    <scope>NUCLEOTIDE SEQUENCE [LARGE SCALE GENOMIC DNA]</scope>
    <source>
        <strain evidence="10 11">CC-CFT640</strain>
    </source>
</reference>
<dbReference type="EMBL" id="VDUZ01000098">
    <property type="protein sequence ID" value="TXL69175.1"/>
    <property type="molecule type" value="Genomic_DNA"/>
</dbReference>
<evidence type="ECO:0000256" key="3">
    <source>
        <dbReference type="ARBA" id="ARBA00022643"/>
    </source>
</evidence>
<keyword evidence="3 7" id="KW-0288">FMN</keyword>
<dbReference type="PIRSF" id="PIRSF000232">
    <property type="entry name" value="YdjA"/>
    <property type="match status" value="1"/>
</dbReference>
<feature type="binding site" description="in other chain" evidence="8">
    <location>
        <begin position="145"/>
        <end position="147"/>
    </location>
    <ligand>
        <name>FMN</name>
        <dbReference type="ChEBI" id="CHEBI:58210"/>
        <note>ligand shared between dimeric partners</note>
    </ligand>
</feature>
<evidence type="ECO:0000256" key="8">
    <source>
        <dbReference type="PIRSR" id="PIRSR000232-1"/>
    </source>
</evidence>
<accession>A0A5C8P675</accession>
<dbReference type="SUPFAM" id="SSF55469">
    <property type="entry name" value="FMN-dependent nitroreductase-like"/>
    <property type="match status" value="1"/>
</dbReference>
<dbReference type="EC" id="1.-.-.-" evidence="7"/>
<dbReference type="AlphaFoldDB" id="A0A5C8P675"/>
<dbReference type="InterPro" id="IPR052530">
    <property type="entry name" value="NAD(P)H_nitroreductase"/>
</dbReference>
<dbReference type="Proteomes" id="UP000321638">
    <property type="component" value="Unassembled WGS sequence"/>
</dbReference>
<dbReference type="GO" id="GO:0016491">
    <property type="term" value="F:oxidoreductase activity"/>
    <property type="evidence" value="ECO:0007669"/>
    <property type="project" value="UniProtKB-UniRule"/>
</dbReference>
<proteinExistence type="inferred from homology"/>
<comment type="caution">
    <text evidence="10">The sequence shown here is derived from an EMBL/GenBank/DDBJ whole genome shotgun (WGS) entry which is preliminary data.</text>
</comment>
<dbReference type="CDD" id="cd02135">
    <property type="entry name" value="YdjA-like"/>
    <property type="match status" value="1"/>
</dbReference>
<comment type="cofactor">
    <cofactor evidence="8">
        <name>FMN</name>
        <dbReference type="ChEBI" id="CHEBI:58210"/>
    </cofactor>
    <text evidence="8">Binds 1 FMN per subunit.</text>
</comment>
<dbReference type="Gene3D" id="3.40.109.10">
    <property type="entry name" value="NADH Oxidase"/>
    <property type="match status" value="1"/>
</dbReference>
<keyword evidence="5 7" id="KW-0560">Oxidoreductase</keyword>
<evidence type="ECO:0000259" key="9">
    <source>
        <dbReference type="Pfam" id="PF00881"/>
    </source>
</evidence>
<evidence type="ECO:0000256" key="7">
    <source>
        <dbReference type="PIRNR" id="PIRNR000232"/>
    </source>
</evidence>
<dbReference type="Pfam" id="PF00881">
    <property type="entry name" value="Nitroreductase"/>
    <property type="match status" value="1"/>
</dbReference>
<feature type="binding site" evidence="8">
    <location>
        <position position="47"/>
    </location>
    <ligand>
        <name>FMN</name>
        <dbReference type="ChEBI" id="CHEBI:58210"/>
        <note>ligand shared between dimeric partners</note>
    </ligand>
</feature>